<feature type="compositionally biased region" description="Basic residues" evidence="5">
    <location>
        <begin position="1"/>
        <end position="20"/>
    </location>
</feature>
<evidence type="ECO:0000256" key="1">
    <source>
        <dbReference type="ARBA" id="ARBA00016427"/>
    </source>
</evidence>
<dbReference type="HOGENOM" id="CLU_1533628_0_0_1"/>
<proteinExistence type="predicted"/>
<protein>
    <recommendedName>
        <fullName evidence="1">Nucleolar protein 9</fullName>
    </recommendedName>
    <alternativeName>
        <fullName evidence="3 4">Pumilio domain-containing protein NOP9</fullName>
    </alternativeName>
</protein>
<evidence type="ECO:0000256" key="2">
    <source>
        <dbReference type="ARBA" id="ARBA00022737"/>
    </source>
</evidence>
<dbReference type="EMBL" id="JMSN01000028">
    <property type="protein sequence ID" value="KDN47717.1"/>
    <property type="molecule type" value="Genomic_DNA"/>
</dbReference>
<dbReference type="GO" id="GO:0000480">
    <property type="term" value="P:endonucleolytic cleavage in 5'-ETS of tricistronic rRNA transcript (SSU-rRNA, 5.8S rRNA, LSU-rRNA)"/>
    <property type="evidence" value="ECO:0007669"/>
    <property type="project" value="TreeGrafter"/>
</dbReference>
<dbReference type="GO" id="GO:0000056">
    <property type="term" value="P:ribosomal small subunit export from nucleus"/>
    <property type="evidence" value="ECO:0007669"/>
    <property type="project" value="TreeGrafter"/>
</dbReference>
<evidence type="ECO:0000256" key="4">
    <source>
        <dbReference type="ARBA" id="ARBA00031929"/>
    </source>
</evidence>
<dbReference type="AlphaFoldDB" id="A0A066W171"/>
<dbReference type="PANTHER" id="PTHR13102:SF0">
    <property type="entry name" value="NUCLEOLAR PROTEIN 9"/>
    <property type="match status" value="1"/>
</dbReference>
<feature type="region of interest" description="Disordered" evidence="5">
    <location>
        <begin position="33"/>
        <end position="63"/>
    </location>
</feature>
<evidence type="ECO:0000256" key="5">
    <source>
        <dbReference type="SAM" id="MobiDB-lite"/>
    </source>
</evidence>
<dbReference type="GO" id="GO:0003723">
    <property type="term" value="F:RNA binding"/>
    <property type="evidence" value="ECO:0007669"/>
    <property type="project" value="InterPro"/>
</dbReference>
<dbReference type="OrthoDB" id="392571at2759"/>
<dbReference type="PANTHER" id="PTHR13102">
    <property type="entry name" value="NUCLEOLAR PROTEIN 9"/>
    <property type="match status" value="1"/>
</dbReference>
<dbReference type="GO" id="GO:0000472">
    <property type="term" value="P:endonucleolytic cleavage to generate mature 5'-end of SSU-rRNA from (SSU-rRNA, 5.8S rRNA, LSU-rRNA)"/>
    <property type="evidence" value="ECO:0007669"/>
    <property type="project" value="TreeGrafter"/>
</dbReference>
<dbReference type="InterPro" id="IPR001313">
    <property type="entry name" value="Pumilio_RNA-bd_rpt"/>
</dbReference>
<name>A0A066W171_TILAU</name>
<keyword evidence="7" id="KW-1185">Reference proteome</keyword>
<accession>A0A066W171</accession>
<evidence type="ECO:0000313" key="7">
    <source>
        <dbReference type="Proteomes" id="UP000027361"/>
    </source>
</evidence>
<gene>
    <name evidence="6" type="ORF">K437DRAFT_267764</name>
</gene>
<dbReference type="InterPro" id="IPR040000">
    <property type="entry name" value="NOP9"/>
</dbReference>
<dbReference type="GeneID" id="25265959"/>
<dbReference type="Pfam" id="PF22493">
    <property type="entry name" value="PUF_NOP9"/>
    <property type="match status" value="1"/>
</dbReference>
<feature type="region of interest" description="Disordered" evidence="5">
    <location>
        <begin position="1"/>
        <end position="21"/>
    </location>
</feature>
<dbReference type="Proteomes" id="UP000027361">
    <property type="component" value="Unassembled WGS sequence"/>
</dbReference>
<dbReference type="GO" id="GO:0030688">
    <property type="term" value="C:preribosome, small subunit precursor"/>
    <property type="evidence" value="ECO:0007669"/>
    <property type="project" value="TreeGrafter"/>
</dbReference>
<keyword evidence="2" id="KW-0677">Repeat</keyword>
<evidence type="ECO:0000313" key="6">
    <source>
        <dbReference type="EMBL" id="KDN47717.1"/>
    </source>
</evidence>
<dbReference type="GO" id="GO:0030686">
    <property type="term" value="C:90S preribosome"/>
    <property type="evidence" value="ECO:0007669"/>
    <property type="project" value="TreeGrafter"/>
</dbReference>
<dbReference type="InParanoid" id="A0A066W171"/>
<dbReference type="GO" id="GO:0000447">
    <property type="term" value="P:endonucleolytic cleavage in ITS1 to separate SSU-rRNA from 5.8S rRNA and LSU-rRNA from tricistronic rRNA transcript (SSU-rRNA, 5.8S rRNA, LSU-rRNA)"/>
    <property type="evidence" value="ECO:0007669"/>
    <property type="project" value="TreeGrafter"/>
</dbReference>
<organism evidence="6 7">
    <name type="scientific">Tilletiaria anomala (strain ATCC 24038 / CBS 436.72 / UBC 951)</name>
    <dbReference type="NCBI Taxonomy" id="1037660"/>
    <lineage>
        <taxon>Eukaryota</taxon>
        <taxon>Fungi</taxon>
        <taxon>Dikarya</taxon>
        <taxon>Basidiomycota</taxon>
        <taxon>Ustilaginomycotina</taxon>
        <taxon>Exobasidiomycetes</taxon>
        <taxon>Georgefischeriales</taxon>
        <taxon>Tilletiariaceae</taxon>
        <taxon>Tilletiaria</taxon>
    </lineage>
</organism>
<dbReference type="RefSeq" id="XP_013243909.1">
    <property type="nucleotide sequence ID" value="XM_013388455.1"/>
</dbReference>
<reference evidence="6 7" key="1">
    <citation type="submission" date="2014-05" db="EMBL/GenBank/DDBJ databases">
        <title>Draft genome sequence of a rare smut relative, Tilletiaria anomala UBC 951.</title>
        <authorList>
            <consortium name="DOE Joint Genome Institute"/>
            <person name="Toome M."/>
            <person name="Kuo A."/>
            <person name="Henrissat B."/>
            <person name="Lipzen A."/>
            <person name="Tritt A."/>
            <person name="Yoshinaga Y."/>
            <person name="Zane M."/>
            <person name="Barry K."/>
            <person name="Grigoriev I.V."/>
            <person name="Spatafora J.W."/>
            <person name="Aimea M.C."/>
        </authorList>
    </citation>
    <scope>NUCLEOTIDE SEQUENCE [LARGE SCALE GENOMIC DNA]</scope>
    <source>
        <strain evidence="6 7">UBC 951</strain>
    </source>
</reference>
<comment type="caution">
    <text evidence="6">The sequence shown here is derived from an EMBL/GenBank/DDBJ whole genome shotgun (WGS) entry which is preliminary data.</text>
</comment>
<evidence type="ECO:0000256" key="3">
    <source>
        <dbReference type="ARBA" id="ARBA00030932"/>
    </source>
</evidence>
<dbReference type="GO" id="GO:0005730">
    <property type="term" value="C:nucleolus"/>
    <property type="evidence" value="ECO:0007669"/>
    <property type="project" value="TreeGrafter"/>
</dbReference>
<dbReference type="STRING" id="1037660.A0A066W171"/>
<sequence length="175" mass="19450">MAKKGFAGHKERKRGKKKSKVVAELTVAAVEEPSESIIDTDLTKKPAAQQEGEDTDGQLNPSWVVSESSIKPNDADDVAPFGYVDADVKAYFKDVHAKLKEAEWAAPQKNRSSELGEDIDGENEHSLLLNAAIREMDGKELRLATDPDTSIALEYIIEHMKEKQMRILVDRMTGR</sequence>